<dbReference type="PROSITE" id="PS50110">
    <property type="entry name" value="RESPONSE_REGULATORY"/>
    <property type="match status" value="1"/>
</dbReference>
<dbReference type="SUPFAM" id="SSF47384">
    <property type="entry name" value="Homodimeric domain of signal transducing histidine kinase"/>
    <property type="match status" value="1"/>
</dbReference>
<dbReference type="SUPFAM" id="SSF52172">
    <property type="entry name" value="CheY-like"/>
    <property type="match status" value="1"/>
</dbReference>
<comment type="catalytic activity">
    <reaction evidence="1">
        <text>ATP + protein L-histidine = ADP + protein N-phospho-L-histidine.</text>
        <dbReference type="EC" id="2.7.13.3"/>
    </reaction>
</comment>
<dbReference type="Proteomes" id="UP001611383">
    <property type="component" value="Chromosome"/>
</dbReference>
<reference evidence="9 10" key="1">
    <citation type="submission" date="2019-08" db="EMBL/GenBank/DDBJ databases">
        <title>Archangium and Cystobacter genomes.</title>
        <authorList>
            <person name="Chen I.-C.K."/>
            <person name="Wielgoss S."/>
        </authorList>
    </citation>
    <scope>NUCLEOTIDE SEQUENCE [LARGE SCALE GENOMIC DNA]</scope>
    <source>
        <strain evidence="9 10">Cbm 6</strain>
    </source>
</reference>
<dbReference type="InterPro" id="IPR036097">
    <property type="entry name" value="HisK_dim/P_sf"/>
</dbReference>
<dbReference type="Gene3D" id="3.40.50.2300">
    <property type="match status" value="1"/>
</dbReference>
<dbReference type="Gene3D" id="1.10.287.130">
    <property type="match status" value="1"/>
</dbReference>
<dbReference type="EC" id="2.7.13.3" evidence="2"/>
<dbReference type="SUPFAM" id="SSF55785">
    <property type="entry name" value="PYP-like sensor domain (PAS domain)"/>
    <property type="match status" value="2"/>
</dbReference>
<feature type="domain" description="PAC" evidence="8">
    <location>
        <begin position="356"/>
        <end position="409"/>
    </location>
</feature>
<evidence type="ECO:0000259" key="8">
    <source>
        <dbReference type="PROSITE" id="PS50113"/>
    </source>
</evidence>
<organism evidence="9 10">
    <name type="scientific">Archangium minus</name>
    <dbReference type="NCBI Taxonomy" id="83450"/>
    <lineage>
        <taxon>Bacteria</taxon>
        <taxon>Pseudomonadati</taxon>
        <taxon>Myxococcota</taxon>
        <taxon>Myxococcia</taxon>
        <taxon>Myxococcales</taxon>
        <taxon>Cystobacterineae</taxon>
        <taxon>Archangiaceae</taxon>
        <taxon>Archangium</taxon>
    </lineage>
</organism>
<dbReference type="InterPro" id="IPR003661">
    <property type="entry name" value="HisK_dim/P_dom"/>
</dbReference>
<evidence type="ECO:0000256" key="2">
    <source>
        <dbReference type="ARBA" id="ARBA00012438"/>
    </source>
</evidence>
<dbReference type="InterPro" id="IPR001789">
    <property type="entry name" value="Sig_transdc_resp-reg_receiver"/>
</dbReference>
<dbReference type="SUPFAM" id="SSF55874">
    <property type="entry name" value="ATPase domain of HSP90 chaperone/DNA topoisomerase II/histidine kinase"/>
    <property type="match status" value="1"/>
</dbReference>
<accession>A0ABY9WS90</accession>
<dbReference type="Pfam" id="PF08447">
    <property type="entry name" value="PAS_3"/>
    <property type="match status" value="1"/>
</dbReference>
<dbReference type="InterPro" id="IPR000014">
    <property type="entry name" value="PAS"/>
</dbReference>
<gene>
    <name evidence="9" type="ORF">F0U60_22915</name>
</gene>
<dbReference type="EMBL" id="CP043494">
    <property type="protein sequence ID" value="WNG46644.1"/>
    <property type="molecule type" value="Genomic_DNA"/>
</dbReference>
<proteinExistence type="predicted"/>
<feature type="domain" description="Histidine kinase" evidence="5">
    <location>
        <begin position="434"/>
        <end position="652"/>
    </location>
</feature>
<feature type="domain" description="Response regulatory" evidence="6">
    <location>
        <begin position="680"/>
        <end position="798"/>
    </location>
</feature>
<dbReference type="InterPro" id="IPR001610">
    <property type="entry name" value="PAC"/>
</dbReference>
<evidence type="ECO:0000259" key="7">
    <source>
        <dbReference type="PROSITE" id="PS50112"/>
    </source>
</evidence>
<dbReference type="CDD" id="cd16922">
    <property type="entry name" value="HATPase_EvgS-ArcB-TorS-like"/>
    <property type="match status" value="1"/>
</dbReference>
<keyword evidence="10" id="KW-1185">Reference proteome</keyword>
<dbReference type="Gene3D" id="3.30.450.20">
    <property type="entry name" value="PAS domain"/>
    <property type="match status" value="2"/>
</dbReference>
<feature type="domain" description="PAC" evidence="8">
    <location>
        <begin position="231"/>
        <end position="282"/>
    </location>
</feature>
<evidence type="ECO:0000256" key="3">
    <source>
        <dbReference type="ARBA" id="ARBA00022553"/>
    </source>
</evidence>
<evidence type="ECO:0000313" key="10">
    <source>
        <dbReference type="Proteomes" id="UP001611383"/>
    </source>
</evidence>
<dbReference type="Gene3D" id="3.30.565.10">
    <property type="entry name" value="Histidine kinase-like ATPase, C-terminal domain"/>
    <property type="match status" value="1"/>
</dbReference>
<dbReference type="Pfam" id="PF00989">
    <property type="entry name" value="PAS"/>
    <property type="match status" value="1"/>
</dbReference>
<dbReference type="PROSITE" id="PS50113">
    <property type="entry name" value="PAC"/>
    <property type="match status" value="2"/>
</dbReference>
<dbReference type="InterPro" id="IPR003594">
    <property type="entry name" value="HATPase_dom"/>
</dbReference>
<dbReference type="InterPro" id="IPR013655">
    <property type="entry name" value="PAS_fold_3"/>
</dbReference>
<sequence length="804" mass="88873">MSRLSGDARCAYGRSGRVVACWVRTVVTCSPGGITRGLDTLTPSLSQGERGNGFRGAVRQVAHPSYGREQDCFGVSLSFAQSHDARSCYTGVTSSAFFSQRHRDLLVGGALLRWCDGWPLLLCTGAPWVPRRFASSPGVAMSSSLRTHWVDESQLLQLLASHAAEAFFLMNAEGHVTYANPAAERMFGWSREEMLGQLLHDLVHHHHPDGTPFPMSMCRLGLVMTEGKTLRDHEDLFIHRDGSFIPVLCSNAPILSEGRIVGAALVVHDLTARKRAEEARAEQARQFQLLIDTLPHLAWMSRADGTCEFVNRPWHEYTGLSMAESLGYDWTRVVHPEDLSRLLEHWQRSLETGERFEAEIRIRRARDGEWRWFVSRAQPARAADGSILRWIVSCTDIDEQRRATQERLELLRRVQAAHSAAEEANRLKDDFLATVSHELRTPLTAMLGWLQLLRSGRLSEEKRGRALETLERNARAQAQVIEDLLDISRIITGKLHLEPGPLDMKAVVEAALESTRPLAETKGVTLELETGAESLPMRGDAGRLQQVVWNLVHNAIKFTPRGGRVTVQLRPLDGTVELRVTDTGMGISPSFLPHIFERFRQQDSSSRRAHGGLGLGLAIVHHIVELHGGRVSAHSPGEGLGASFVLHLPREPRATPLVTPASQAPLDAVPPARSDLAGLRLLLVEDQEDTREMLSVLLEGQGAHLRAVSSAAEAFHCFREWRPDLLVSDIGLPGENGYELLQRIRALPPEEGGLTPAVALTAYARADDRARALRAGFDMHVPKPVEATELLAVLSAATERLRGG</sequence>
<dbReference type="CDD" id="cd17580">
    <property type="entry name" value="REC_2_DhkD-like"/>
    <property type="match status" value="1"/>
</dbReference>
<dbReference type="InterPro" id="IPR011006">
    <property type="entry name" value="CheY-like_superfamily"/>
</dbReference>
<dbReference type="CDD" id="cd00130">
    <property type="entry name" value="PAS"/>
    <property type="match status" value="2"/>
</dbReference>
<dbReference type="PROSITE" id="PS50112">
    <property type="entry name" value="PAS"/>
    <property type="match status" value="2"/>
</dbReference>
<evidence type="ECO:0000259" key="5">
    <source>
        <dbReference type="PROSITE" id="PS50109"/>
    </source>
</evidence>
<dbReference type="InterPro" id="IPR004358">
    <property type="entry name" value="Sig_transdc_His_kin-like_C"/>
</dbReference>
<dbReference type="SMART" id="SM00091">
    <property type="entry name" value="PAS"/>
    <property type="match status" value="2"/>
</dbReference>
<dbReference type="CDD" id="cd00082">
    <property type="entry name" value="HisKA"/>
    <property type="match status" value="1"/>
</dbReference>
<dbReference type="PRINTS" id="PR00344">
    <property type="entry name" value="BCTRLSENSOR"/>
</dbReference>
<protein>
    <recommendedName>
        <fullName evidence="2">histidine kinase</fullName>
        <ecNumber evidence="2">2.7.13.3</ecNumber>
    </recommendedName>
</protein>
<feature type="modified residue" description="4-aspartylphosphate" evidence="4">
    <location>
        <position position="729"/>
    </location>
</feature>
<dbReference type="Pfam" id="PF02518">
    <property type="entry name" value="HATPase_c"/>
    <property type="match status" value="1"/>
</dbReference>
<dbReference type="InterPro" id="IPR035965">
    <property type="entry name" value="PAS-like_dom_sf"/>
</dbReference>
<dbReference type="PANTHER" id="PTHR43547:SF2">
    <property type="entry name" value="HYBRID SIGNAL TRANSDUCTION HISTIDINE KINASE C"/>
    <property type="match status" value="1"/>
</dbReference>
<dbReference type="PANTHER" id="PTHR43547">
    <property type="entry name" value="TWO-COMPONENT HISTIDINE KINASE"/>
    <property type="match status" value="1"/>
</dbReference>
<dbReference type="NCBIfam" id="TIGR00229">
    <property type="entry name" value="sensory_box"/>
    <property type="match status" value="2"/>
</dbReference>
<dbReference type="Pfam" id="PF00072">
    <property type="entry name" value="Response_reg"/>
    <property type="match status" value="1"/>
</dbReference>
<dbReference type="InterPro" id="IPR000700">
    <property type="entry name" value="PAS-assoc_C"/>
</dbReference>
<feature type="domain" description="PAS" evidence="7">
    <location>
        <begin position="151"/>
        <end position="209"/>
    </location>
</feature>
<name>A0ABY9WS90_9BACT</name>
<evidence type="ECO:0000256" key="4">
    <source>
        <dbReference type="PROSITE-ProRule" id="PRU00169"/>
    </source>
</evidence>
<dbReference type="InterPro" id="IPR013767">
    <property type="entry name" value="PAS_fold"/>
</dbReference>
<keyword evidence="3 4" id="KW-0597">Phosphoprotein</keyword>
<dbReference type="SMART" id="SM00388">
    <property type="entry name" value="HisKA"/>
    <property type="match status" value="1"/>
</dbReference>
<evidence type="ECO:0000313" key="9">
    <source>
        <dbReference type="EMBL" id="WNG46644.1"/>
    </source>
</evidence>
<dbReference type="PROSITE" id="PS50109">
    <property type="entry name" value="HIS_KIN"/>
    <property type="match status" value="1"/>
</dbReference>
<dbReference type="SMART" id="SM00387">
    <property type="entry name" value="HATPase_c"/>
    <property type="match status" value="1"/>
</dbReference>
<evidence type="ECO:0000259" key="6">
    <source>
        <dbReference type="PROSITE" id="PS50110"/>
    </source>
</evidence>
<dbReference type="InterPro" id="IPR036890">
    <property type="entry name" value="HATPase_C_sf"/>
</dbReference>
<dbReference type="Pfam" id="PF00512">
    <property type="entry name" value="HisKA"/>
    <property type="match status" value="1"/>
</dbReference>
<evidence type="ECO:0000256" key="1">
    <source>
        <dbReference type="ARBA" id="ARBA00000085"/>
    </source>
</evidence>
<dbReference type="SMART" id="SM00086">
    <property type="entry name" value="PAC"/>
    <property type="match status" value="2"/>
</dbReference>
<dbReference type="SMART" id="SM00448">
    <property type="entry name" value="REC"/>
    <property type="match status" value="1"/>
</dbReference>
<dbReference type="InterPro" id="IPR005467">
    <property type="entry name" value="His_kinase_dom"/>
</dbReference>
<feature type="domain" description="PAS" evidence="7">
    <location>
        <begin position="283"/>
        <end position="353"/>
    </location>
</feature>